<evidence type="ECO:0000256" key="1">
    <source>
        <dbReference type="SAM" id="Phobius"/>
    </source>
</evidence>
<organism evidence="2 3">
    <name type="scientific">candidate division WWE3 bacterium CG_4_10_14_0_2_um_filter_41_14</name>
    <dbReference type="NCBI Taxonomy" id="1975072"/>
    <lineage>
        <taxon>Bacteria</taxon>
        <taxon>Katanobacteria</taxon>
    </lineage>
</organism>
<reference evidence="3" key="1">
    <citation type="submission" date="2017-09" db="EMBL/GenBank/DDBJ databases">
        <title>Depth-based differentiation of microbial function through sediment-hosted aquifers and enrichment of novel symbionts in the deep terrestrial subsurface.</title>
        <authorList>
            <person name="Probst A.J."/>
            <person name="Ladd B."/>
            <person name="Jarett J.K."/>
            <person name="Geller-Mcgrath D.E."/>
            <person name="Sieber C.M.K."/>
            <person name="Emerson J.B."/>
            <person name="Anantharaman K."/>
            <person name="Thomas B.C."/>
            <person name="Malmstrom R."/>
            <person name="Stieglmeier M."/>
            <person name="Klingl A."/>
            <person name="Woyke T."/>
            <person name="Ryan C.M."/>
            <person name="Banfield J.F."/>
        </authorList>
    </citation>
    <scope>NUCLEOTIDE SEQUENCE [LARGE SCALE GENOMIC DNA]</scope>
</reference>
<feature type="transmembrane region" description="Helical" evidence="1">
    <location>
        <begin position="95"/>
        <end position="116"/>
    </location>
</feature>
<dbReference type="AlphaFoldDB" id="A0A2M7TEI7"/>
<evidence type="ECO:0000313" key="2">
    <source>
        <dbReference type="EMBL" id="PIZ44084.1"/>
    </source>
</evidence>
<accession>A0A2M7TEI7</accession>
<evidence type="ECO:0000313" key="3">
    <source>
        <dbReference type="Proteomes" id="UP000228920"/>
    </source>
</evidence>
<comment type="caution">
    <text evidence="2">The sequence shown here is derived from an EMBL/GenBank/DDBJ whole genome shotgun (WGS) entry which is preliminary data.</text>
</comment>
<gene>
    <name evidence="2" type="ORF">COY32_07200</name>
</gene>
<feature type="transmembrane region" description="Helical" evidence="1">
    <location>
        <begin position="26"/>
        <end position="45"/>
    </location>
</feature>
<keyword evidence="1" id="KW-0812">Transmembrane</keyword>
<sequence>MKRYIGTLVLVLLSIAQVAWAPFLMINGIIVPIFIIAVWLSYHLIAHRHLLVMVVVGGFLLDGMATSHFGLFTFASACSLLSIHLIETYGIPNKVVARFVSLLVSILIYLVIIRLGGLL</sequence>
<feature type="transmembrane region" description="Helical" evidence="1">
    <location>
        <begin position="50"/>
        <end position="75"/>
    </location>
</feature>
<keyword evidence="1" id="KW-0472">Membrane</keyword>
<proteinExistence type="predicted"/>
<dbReference type="EMBL" id="PFNL01000197">
    <property type="protein sequence ID" value="PIZ44084.1"/>
    <property type="molecule type" value="Genomic_DNA"/>
</dbReference>
<dbReference type="Proteomes" id="UP000228920">
    <property type="component" value="Unassembled WGS sequence"/>
</dbReference>
<protein>
    <submittedName>
        <fullName evidence="2">Uncharacterized protein</fullName>
    </submittedName>
</protein>
<name>A0A2M7TEI7_UNCKA</name>
<keyword evidence="1" id="KW-1133">Transmembrane helix</keyword>